<evidence type="ECO:0008006" key="4">
    <source>
        <dbReference type="Google" id="ProtNLM"/>
    </source>
</evidence>
<evidence type="ECO:0000313" key="3">
    <source>
        <dbReference type="Proteomes" id="UP000624325"/>
    </source>
</evidence>
<sequence length="242" mass="26680">MRNAQRVAIVGAVAAAVGAALFAALPYALSRLNSWVPEDELARMANVGEAYGGPSALLAGIAMIGVTAALVFQIRQYKTGQAIEIRKMQIELMRMVIDDPSLRPSSPNYPGLDPDARNRAIYSNLMFKYLELTYEIGYSSRESLEIELAEQFRIYEIGQVWRKARRQFEASASNRGQREFVKIVDRALAASSAERVITPAATPIAENDRRSPAHRWFMAGVVAGACVVTLSRGRSVPHARRP</sequence>
<dbReference type="InterPro" id="IPR045728">
    <property type="entry name" value="DUF6082"/>
</dbReference>
<keyword evidence="1" id="KW-0472">Membrane</keyword>
<keyword evidence="1" id="KW-1133">Transmembrane helix</keyword>
<comment type="caution">
    <text evidence="2">The sequence shown here is derived from an EMBL/GenBank/DDBJ whole genome shotgun (WGS) entry which is preliminary data.</text>
</comment>
<protein>
    <recommendedName>
        <fullName evidence="4">DUF4760 domain-containing protein</fullName>
    </recommendedName>
</protein>
<evidence type="ECO:0000313" key="2">
    <source>
        <dbReference type="EMBL" id="GIF60390.1"/>
    </source>
</evidence>
<reference evidence="2 3" key="1">
    <citation type="submission" date="2021-01" db="EMBL/GenBank/DDBJ databases">
        <title>Whole genome shotgun sequence of Asanoa iriomotensis NBRC 100142.</title>
        <authorList>
            <person name="Komaki H."/>
            <person name="Tamura T."/>
        </authorList>
    </citation>
    <scope>NUCLEOTIDE SEQUENCE [LARGE SCALE GENOMIC DNA]</scope>
    <source>
        <strain evidence="2 3">NBRC 100142</strain>
    </source>
</reference>
<organism evidence="2 3">
    <name type="scientific">Asanoa iriomotensis</name>
    <dbReference type="NCBI Taxonomy" id="234613"/>
    <lineage>
        <taxon>Bacteria</taxon>
        <taxon>Bacillati</taxon>
        <taxon>Actinomycetota</taxon>
        <taxon>Actinomycetes</taxon>
        <taxon>Micromonosporales</taxon>
        <taxon>Micromonosporaceae</taxon>
        <taxon>Asanoa</taxon>
    </lineage>
</organism>
<proteinExistence type="predicted"/>
<evidence type="ECO:0000256" key="1">
    <source>
        <dbReference type="SAM" id="Phobius"/>
    </source>
</evidence>
<accession>A0ABQ4CCA2</accession>
<keyword evidence="3" id="KW-1185">Reference proteome</keyword>
<gene>
    <name evidence="2" type="ORF">Air01nite_64850</name>
</gene>
<feature type="transmembrane region" description="Helical" evidence="1">
    <location>
        <begin position="7"/>
        <end position="30"/>
    </location>
</feature>
<dbReference type="EMBL" id="BONC01000066">
    <property type="protein sequence ID" value="GIF60390.1"/>
    <property type="molecule type" value="Genomic_DNA"/>
</dbReference>
<name>A0ABQ4CCA2_9ACTN</name>
<feature type="transmembrane region" description="Helical" evidence="1">
    <location>
        <begin position="50"/>
        <end position="72"/>
    </location>
</feature>
<dbReference type="Pfam" id="PF19560">
    <property type="entry name" value="DUF6082"/>
    <property type="match status" value="1"/>
</dbReference>
<dbReference type="Proteomes" id="UP000624325">
    <property type="component" value="Unassembled WGS sequence"/>
</dbReference>
<keyword evidence="1" id="KW-0812">Transmembrane</keyword>